<sequence length="250" mass="27515">MSILVEQALISPRYLAGPGDAAWVTFPLHEASGWTHGHEPLRPRVFLSSPDQKTLLRLEPRPGDQWWRITHDSGTPATSWYASFGARTPVELIAAVTDTLTDPSFNERALCDATRPLRRAGWQTAPSGEFRSPDGIVKGERLNFSGAASWFITAARGQDDVVWQARFDGSTPPAIVAAFTQALADPEPLRRSTEQTTGLSRRRVSLRWQQWPATSVALVLPERIGHLAARRTTPPPLPPAAPPTPPRPTR</sequence>
<dbReference type="Pfam" id="PF03771">
    <property type="entry name" value="SPDY"/>
    <property type="match status" value="2"/>
</dbReference>
<proteinExistence type="predicted"/>
<feature type="compositionally biased region" description="Pro residues" evidence="1">
    <location>
        <begin position="233"/>
        <end position="250"/>
    </location>
</feature>
<feature type="region of interest" description="Disordered" evidence="1">
    <location>
        <begin position="227"/>
        <end position="250"/>
    </location>
</feature>
<evidence type="ECO:0000313" key="4">
    <source>
        <dbReference type="Proteomes" id="UP000217676"/>
    </source>
</evidence>
<protein>
    <recommendedName>
        <fullName evidence="2">DUF317 domain-containing protein</fullName>
    </recommendedName>
</protein>
<feature type="domain" description="DUF317" evidence="2">
    <location>
        <begin position="132"/>
        <end position="188"/>
    </location>
</feature>
<gene>
    <name evidence="3" type="ORF">SLA_7131</name>
</gene>
<dbReference type="AlphaFoldDB" id="A0A160P7R1"/>
<organism evidence="3 4">
    <name type="scientific">Streptomyces laurentii</name>
    <dbReference type="NCBI Taxonomy" id="39478"/>
    <lineage>
        <taxon>Bacteria</taxon>
        <taxon>Bacillati</taxon>
        <taxon>Actinomycetota</taxon>
        <taxon>Actinomycetes</taxon>
        <taxon>Kitasatosporales</taxon>
        <taxon>Streptomycetaceae</taxon>
        <taxon>Streptomyces</taxon>
    </lineage>
</organism>
<reference evidence="3 4" key="1">
    <citation type="journal article" date="2016" name="Genome Announc.">
        <title>Complete Genome Sequence of Thiostrepton-Producing Streptomyces laurentii ATCC 31255.</title>
        <authorList>
            <person name="Doi K."/>
            <person name="Fujino Y."/>
            <person name="Nagayoshi Y."/>
            <person name="Ohshima T."/>
            <person name="Ogata S."/>
        </authorList>
    </citation>
    <scope>NUCLEOTIDE SEQUENCE [LARGE SCALE GENOMIC DNA]</scope>
    <source>
        <strain evidence="3 4">ATCC 31255</strain>
    </source>
</reference>
<name>A0A160P7R1_STRLU</name>
<evidence type="ECO:0000313" key="3">
    <source>
        <dbReference type="EMBL" id="BAU87997.1"/>
    </source>
</evidence>
<feature type="domain" description="DUF317" evidence="2">
    <location>
        <begin position="49"/>
        <end position="103"/>
    </location>
</feature>
<dbReference type="KEGG" id="slau:SLA_7131"/>
<dbReference type="Proteomes" id="UP000217676">
    <property type="component" value="Chromosome"/>
</dbReference>
<accession>A0A160P7R1</accession>
<evidence type="ECO:0000256" key="1">
    <source>
        <dbReference type="SAM" id="MobiDB-lite"/>
    </source>
</evidence>
<dbReference type="InterPro" id="IPR005523">
    <property type="entry name" value="DUF317_SPDY"/>
</dbReference>
<evidence type="ECO:0000259" key="2">
    <source>
        <dbReference type="Pfam" id="PF03771"/>
    </source>
</evidence>
<dbReference type="EMBL" id="AP017424">
    <property type="protein sequence ID" value="BAU87997.1"/>
    <property type="molecule type" value="Genomic_DNA"/>
</dbReference>
<keyword evidence="4" id="KW-1185">Reference proteome</keyword>